<evidence type="ECO:0000313" key="2">
    <source>
        <dbReference type="Proteomes" id="UP001152024"/>
    </source>
</evidence>
<name>A0ABQ8R298_FUSEQ</name>
<reference evidence="1" key="1">
    <citation type="submission" date="2022-09" db="EMBL/GenBank/DDBJ databases">
        <title>Fusarium specimens isolated from Avocado Roots.</title>
        <authorList>
            <person name="Stajich J."/>
            <person name="Roper C."/>
            <person name="Heimlech-Rivalta G."/>
        </authorList>
    </citation>
    <scope>NUCLEOTIDE SEQUENCE</scope>
    <source>
        <strain evidence="1">CF00095</strain>
    </source>
</reference>
<keyword evidence="2" id="KW-1185">Reference proteome</keyword>
<evidence type="ECO:0000313" key="1">
    <source>
        <dbReference type="EMBL" id="KAJ4123018.1"/>
    </source>
</evidence>
<protein>
    <submittedName>
        <fullName evidence="1">Uncharacterized protein</fullName>
    </submittedName>
</protein>
<dbReference type="EMBL" id="JAOQBH010000018">
    <property type="protein sequence ID" value="KAJ4123018.1"/>
    <property type="molecule type" value="Genomic_DNA"/>
</dbReference>
<gene>
    <name evidence="1" type="ORF">NW768_010010</name>
</gene>
<dbReference type="Proteomes" id="UP001152024">
    <property type="component" value="Unassembled WGS sequence"/>
</dbReference>
<organism evidence="1 2">
    <name type="scientific">Fusarium equiseti</name>
    <name type="common">Fusarium scirpi</name>
    <dbReference type="NCBI Taxonomy" id="61235"/>
    <lineage>
        <taxon>Eukaryota</taxon>
        <taxon>Fungi</taxon>
        <taxon>Dikarya</taxon>
        <taxon>Ascomycota</taxon>
        <taxon>Pezizomycotina</taxon>
        <taxon>Sordariomycetes</taxon>
        <taxon>Hypocreomycetidae</taxon>
        <taxon>Hypocreales</taxon>
        <taxon>Nectriaceae</taxon>
        <taxon>Fusarium</taxon>
        <taxon>Fusarium incarnatum-equiseti species complex</taxon>
    </lineage>
</organism>
<comment type="caution">
    <text evidence="1">The sequence shown here is derived from an EMBL/GenBank/DDBJ whole genome shotgun (WGS) entry which is preliminary data.</text>
</comment>
<accession>A0ABQ8R298</accession>
<proteinExistence type="predicted"/>
<sequence>MSPSQQWASAGLTTMLRTNNPLVDNQSTDQDMWNRYVEKATATERLYKVSNETRNMRINVRWPDKRPNFDDVEEMENIERHAMNEISENHDIKMVAHKLVASNIICRFDEGSRDLKGLGLVLRDHIRGSDFAPFFILEEDYGTSVQRQHDVTIPVHTIYEMCYSGTFRLPTNIVIDGSHESSLTRLSLCLQPGGYSYSQVSDPSHRSVNPSFSISGFPRELFAQDTSLSPRTTVTDVDEDEGPFFEAGIVQEQTFASFNFSYVVHKQTQQFRGYH</sequence>